<evidence type="ECO:0000313" key="2">
    <source>
        <dbReference type="Proteomes" id="UP001605036"/>
    </source>
</evidence>
<proteinExistence type="predicted"/>
<dbReference type="Proteomes" id="UP001605036">
    <property type="component" value="Unassembled WGS sequence"/>
</dbReference>
<dbReference type="EMBL" id="JBHFFA010000003">
    <property type="protein sequence ID" value="KAL2633560.1"/>
    <property type="molecule type" value="Genomic_DNA"/>
</dbReference>
<name>A0ABD1YS07_9MARC</name>
<accession>A0ABD1YS07</accession>
<sequence length="74" mass="8310">MCVLLLLPDCSAEIFFFVKQNFFDISYARMRAIVEPAIVKQSLVLHSDYLKKAKVMKSSVESTAATEVEPVIQA</sequence>
<organism evidence="1 2">
    <name type="scientific">Riccia fluitans</name>
    <dbReference type="NCBI Taxonomy" id="41844"/>
    <lineage>
        <taxon>Eukaryota</taxon>
        <taxon>Viridiplantae</taxon>
        <taxon>Streptophyta</taxon>
        <taxon>Embryophyta</taxon>
        <taxon>Marchantiophyta</taxon>
        <taxon>Marchantiopsida</taxon>
        <taxon>Marchantiidae</taxon>
        <taxon>Marchantiales</taxon>
        <taxon>Ricciaceae</taxon>
        <taxon>Riccia</taxon>
    </lineage>
</organism>
<protein>
    <submittedName>
        <fullName evidence="1">Uncharacterized protein</fullName>
    </submittedName>
</protein>
<keyword evidence="2" id="KW-1185">Reference proteome</keyword>
<evidence type="ECO:0000313" key="1">
    <source>
        <dbReference type="EMBL" id="KAL2633560.1"/>
    </source>
</evidence>
<dbReference type="AlphaFoldDB" id="A0ABD1YS07"/>
<gene>
    <name evidence="1" type="ORF">R1flu_005039</name>
</gene>
<comment type="caution">
    <text evidence="1">The sequence shown here is derived from an EMBL/GenBank/DDBJ whole genome shotgun (WGS) entry which is preliminary data.</text>
</comment>
<reference evidence="1 2" key="1">
    <citation type="submission" date="2024-09" db="EMBL/GenBank/DDBJ databases">
        <title>Chromosome-scale assembly of Riccia fluitans.</title>
        <authorList>
            <person name="Paukszto L."/>
            <person name="Sawicki J."/>
            <person name="Karawczyk K."/>
            <person name="Piernik-Szablinska J."/>
            <person name="Szczecinska M."/>
            <person name="Mazdziarz M."/>
        </authorList>
    </citation>
    <scope>NUCLEOTIDE SEQUENCE [LARGE SCALE GENOMIC DNA]</scope>
    <source>
        <strain evidence="1">Rf_01</strain>
        <tissue evidence="1">Aerial parts of the thallus</tissue>
    </source>
</reference>